<evidence type="ECO:0000313" key="1">
    <source>
        <dbReference type="EMBL" id="KAJ5302720.1"/>
    </source>
</evidence>
<proteinExistence type="predicted"/>
<dbReference type="Proteomes" id="UP001147746">
    <property type="component" value="Unassembled WGS sequence"/>
</dbReference>
<protein>
    <submittedName>
        <fullName evidence="1">Uncharacterized protein</fullName>
    </submittedName>
</protein>
<accession>A0A9W9PNG1</accession>
<reference evidence="1" key="2">
    <citation type="journal article" date="2023" name="IMA Fungus">
        <title>Comparative genomic study of the Penicillium genus elucidates a diverse pangenome and 15 lateral gene transfer events.</title>
        <authorList>
            <person name="Petersen C."/>
            <person name="Sorensen T."/>
            <person name="Nielsen M.R."/>
            <person name="Sondergaard T.E."/>
            <person name="Sorensen J.L."/>
            <person name="Fitzpatrick D.A."/>
            <person name="Frisvad J.C."/>
            <person name="Nielsen K.L."/>
        </authorList>
    </citation>
    <scope>NUCLEOTIDE SEQUENCE</scope>
    <source>
        <strain evidence="1">IBT 21472</strain>
    </source>
</reference>
<name>A0A9W9PNG1_9EURO</name>
<evidence type="ECO:0000313" key="2">
    <source>
        <dbReference type="Proteomes" id="UP001147746"/>
    </source>
</evidence>
<reference evidence="1" key="1">
    <citation type="submission" date="2022-12" db="EMBL/GenBank/DDBJ databases">
        <authorList>
            <person name="Petersen C."/>
        </authorList>
    </citation>
    <scope>NUCLEOTIDE SEQUENCE</scope>
    <source>
        <strain evidence="1">IBT 21472</strain>
    </source>
</reference>
<gene>
    <name evidence="1" type="ORF">N7476_009519</name>
</gene>
<dbReference type="EMBL" id="JAPZBO010000009">
    <property type="protein sequence ID" value="KAJ5302720.1"/>
    <property type="molecule type" value="Genomic_DNA"/>
</dbReference>
<comment type="caution">
    <text evidence="1">The sequence shown here is derived from an EMBL/GenBank/DDBJ whole genome shotgun (WGS) entry which is preliminary data.</text>
</comment>
<dbReference type="OrthoDB" id="4225164at2759"/>
<organism evidence="1 2">
    <name type="scientific">Penicillium atrosanguineum</name>
    <dbReference type="NCBI Taxonomy" id="1132637"/>
    <lineage>
        <taxon>Eukaryota</taxon>
        <taxon>Fungi</taxon>
        <taxon>Dikarya</taxon>
        <taxon>Ascomycota</taxon>
        <taxon>Pezizomycotina</taxon>
        <taxon>Eurotiomycetes</taxon>
        <taxon>Eurotiomycetidae</taxon>
        <taxon>Eurotiales</taxon>
        <taxon>Aspergillaceae</taxon>
        <taxon>Penicillium</taxon>
    </lineage>
</organism>
<sequence>MNSPPQPPTVYELDEYGNPVLHSKVSAIKDRVAKRNSTPYTGNRAQHRPRKSQDCIIGESMRSGSLDEMVKACGQNPTFPMTIFTSSQGTDSERNGVPGCRYRKISFLDETKVLDSGTIDDSQRFVRLTAFITRNDEGHMDPKIYVEQRVYEGRHDKIIVHELAFGGRIQVDKEYVFRACGDEDRILGKRDLRLRIVSLEQETFNTYLRGHTTYYGYDIIDYVYVDRESISKELPHAAWRNMSEVPYKISLNRKDLQILLEAKQENRETVDVLSGKDIELLRLRFAGQGNPTEDKMSAGDLDVRVIYRP</sequence>
<keyword evidence="2" id="KW-1185">Reference proteome</keyword>
<dbReference type="AlphaFoldDB" id="A0A9W9PNG1"/>